<name>A0A7S2GCZ0_9DINO</name>
<dbReference type="SMART" id="SM00326">
    <property type="entry name" value="SH3"/>
    <property type="match status" value="1"/>
</dbReference>
<keyword evidence="1 2" id="KW-0728">SH3 domain</keyword>
<evidence type="ECO:0000256" key="2">
    <source>
        <dbReference type="PROSITE-ProRule" id="PRU00192"/>
    </source>
</evidence>
<feature type="compositionally biased region" description="Polar residues" evidence="3">
    <location>
        <begin position="39"/>
        <end position="55"/>
    </location>
</feature>
<dbReference type="InterPro" id="IPR001452">
    <property type="entry name" value="SH3_domain"/>
</dbReference>
<dbReference type="SUPFAM" id="SSF50044">
    <property type="entry name" value="SH3-domain"/>
    <property type="match status" value="2"/>
</dbReference>
<evidence type="ECO:0000313" key="5">
    <source>
        <dbReference type="EMBL" id="CAD9441504.1"/>
    </source>
</evidence>
<evidence type="ECO:0000259" key="4">
    <source>
        <dbReference type="PROSITE" id="PS50002"/>
    </source>
</evidence>
<reference evidence="5" key="1">
    <citation type="submission" date="2021-01" db="EMBL/GenBank/DDBJ databases">
        <authorList>
            <person name="Corre E."/>
            <person name="Pelletier E."/>
            <person name="Niang G."/>
            <person name="Scheremetjew M."/>
            <person name="Finn R."/>
            <person name="Kale V."/>
            <person name="Holt S."/>
            <person name="Cochrane G."/>
            <person name="Meng A."/>
            <person name="Brown T."/>
            <person name="Cohen L."/>
        </authorList>
    </citation>
    <scope>NUCLEOTIDE SEQUENCE</scope>
    <source>
        <strain evidence="5">CCMP2222</strain>
    </source>
</reference>
<dbReference type="AlphaFoldDB" id="A0A7S2GCZ0"/>
<sequence>MIQVLEQHSSGWTYAKNLSLSSSANAGWVPSWIVQPAQQTGAAEATQPKQKAAETTQKEPARTQPAQPAAAQQATPAAPQAQAAQPAQPQAQTALATEARNVIRANAAFAATSASQLTVSPGELVEIFDRHASGWTYGRKVSESGSDAGAGLEGWFPHWVVAPVCPQK</sequence>
<protein>
    <recommendedName>
        <fullName evidence="4">SH3 domain-containing protein</fullName>
    </recommendedName>
</protein>
<dbReference type="Gene3D" id="2.30.30.40">
    <property type="entry name" value="SH3 Domains"/>
    <property type="match status" value="1"/>
</dbReference>
<dbReference type="PROSITE" id="PS50002">
    <property type="entry name" value="SH3"/>
    <property type="match status" value="1"/>
</dbReference>
<dbReference type="EMBL" id="HBGQ01044980">
    <property type="protein sequence ID" value="CAD9441504.1"/>
    <property type="molecule type" value="Transcribed_RNA"/>
</dbReference>
<evidence type="ECO:0000256" key="3">
    <source>
        <dbReference type="SAM" id="MobiDB-lite"/>
    </source>
</evidence>
<accession>A0A7S2GCZ0</accession>
<dbReference type="CDD" id="cd00174">
    <property type="entry name" value="SH3"/>
    <property type="match status" value="1"/>
</dbReference>
<feature type="compositionally biased region" description="Low complexity" evidence="3">
    <location>
        <begin position="62"/>
        <end position="93"/>
    </location>
</feature>
<gene>
    <name evidence="5" type="ORF">AAND1436_LOCUS21998</name>
</gene>
<feature type="domain" description="SH3" evidence="4">
    <location>
        <begin position="98"/>
        <end position="166"/>
    </location>
</feature>
<organism evidence="5">
    <name type="scientific">Alexandrium andersonii</name>
    <dbReference type="NCBI Taxonomy" id="327968"/>
    <lineage>
        <taxon>Eukaryota</taxon>
        <taxon>Sar</taxon>
        <taxon>Alveolata</taxon>
        <taxon>Dinophyceae</taxon>
        <taxon>Gonyaulacales</taxon>
        <taxon>Pyrocystaceae</taxon>
        <taxon>Alexandrium</taxon>
    </lineage>
</organism>
<proteinExistence type="predicted"/>
<evidence type="ECO:0000256" key="1">
    <source>
        <dbReference type="ARBA" id="ARBA00022443"/>
    </source>
</evidence>
<feature type="region of interest" description="Disordered" evidence="3">
    <location>
        <begin position="39"/>
        <end position="93"/>
    </location>
</feature>
<dbReference type="InterPro" id="IPR036028">
    <property type="entry name" value="SH3-like_dom_sf"/>
</dbReference>